<evidence type="ECO:0000256" key="1">
    <source>
        <dbReference type="ARBA" id="ARBA00022801"/>
    </source>
</evidence>
<evidence type="ECO:0000256" key="3">
    <source>
        <dbReference type="RuleBase" id="RU361153"/>
    </source>
</evidence>
<name>A0ABV8GBA8_9ACTN</name>
<protein>
    <submittedName>
        <fullName evidence="5">Cellulase family glycosylhydrolase</fullName>
    </submittedName>
</protein>
<dbReference type="SUPFAM" id="SSF51445">
    <property type="entry name" value="(Trans)glycosidases"/>
    <property type="match status" value="1"/>
</dbReference>
<sequence>MPHFDLPIDENRTGVSARFGVNYLPRENWWYAWAEDDDTFAEDLHQIASLGFDHVRVQCLWPLFQPSPSWVSPRALRRLVHLLDRAAENGLDVCVTVLDGWLSGFDFRPSWLKDVDPFTDTEAVTAAELLVGAVSRAVEGHPALWCVDVANEPNVLMKHLKAGEGEAWAARMVRAARSACAPVTVGVDHVPWMSDDAPIGRAFLADTCDLIPVHAWPYFTGALARVGEERAWAIPDYLAQVARATPGAADKPVWIQEVGVSELWLTDVAVEDFAERMLRRAAAIPGLGAVTWWASHDISRRFTGFDELEYGLGLIDAQGRTKPIGSRVAEVVAELRDRPRGQPATEPTIVLPAGRAPDIAFAEDWFATMETTAGPAIVHGSRGMS</sequence>
<evidence type="ECO:0000313" key="6">
    <source>
        <dbReference type="Proteomes" id="UP001595851"/>
    </source>
</evidence>
<dbReference type="Proteomes" id="UP001595851">
    <property type="component" value="Unassembled WGS sequence"/>
</dbReference>
<accession>A0ABV8GBA8</accession>
<comment type="similarity">
    <text evidence="3">Belongs to the glycosyl hydrolase 5 (cellulase A) family.</text>
</comment>
<evidence type="ECO:0000259" key="4">
    <source>
        <dbReference type="Pfam" id="PF00150"/>
    </source>
</evidence>
<keyword evidence="6" id="KW-1185">Reference proteome</keyword>
<dbReference type="InterPro" id="IPR001547">
    <property type="entry name" value="Glyco_hydro_5"/>
</dbReference>
<evidence type="ECO:0000313" key="5">
    <source>
        <dbReference type="EMBL" id="MFC4010058.1"/>
    </source>
</evidence>
<keyword evidence="2 3" id="KW-0326">Glycosidase</keyword>
<dbReference type="Gene3D" id="3.20.20.80">
    <property type="entry name" value="Glycosidases"/>
    <property type="match status" value="1"/>
</dbReference>
<dbReference type="InterPro" id="IPR017853">
    <property type="entry name" value="GH"/>
</dbReference>
<evidence type="ECO:0000256" key="2">
    <source>
        <dbReference type="ARBA" id="ARBA00023295"/>
    </source>
</evidence>
<dbReference type="Pfam" id="PF00150">
    <property type="entry name" value="Cellulase"/>
    <property type="match status" value="1"/>
</dbReference>
<proteinExistence type="inferred from homology"/>
<dbReference type="RefSeq" id="WP_379530081.1">
    <property type="nucleotide sequence ID" value="NZ_JBHSBI010000011.1"/>
</dbReference>
<feature type="domain" description="Glycoside hydrolase family 5" evidence="4">
    <location>
        <begin position="29"/>
        <end position="195"/>
    </location>
</feature>
<dbReference type="EMBL" id="JBHSBI010000011">
    <property type="protein sequence ID" value="MFC4010058.1"/>
    <property type="molecule type" value="Genomic_DNA"/>
</dbReference>
<keyword evidence="1 3" id="KW-0378">Hydrolase</keyword>
<gene>
    <name evidence="5" type="ORF">ACFOY2_22715</name>
</gene>
<organism evidence="5 6">
    <name type="scientific">Nonomuraea purpurea</name>
    <dbReference type="NCBI Taxonomy" id="1849276"/>
    <lineage>
        <taxon>Bacteria</taxon>
        <taxon>Bacillati</taxon>
        <taxon>Actinomycetota</taxon>
        <taxon>Actinomycetes</taxon>
        <taxon>Streptosporangiales</taxon>
        <taxon>Streptosporangiaceae</taxon>
        <taxon>Nonomuraea</taxon>
    </lineage>
</organism>
<reference evidence="6" key="1">
    <citation type="journal article" date="2019" name="Int. J. Syst. Evol. Microbiol.">
        <title>The Global Catalogue of Microorganisms (GCM) 10K type strain sequencing project: providing services to taxonomists for standard genome sequencing and annotation.</title>
        <authorList>
            <consortium name="The Broad Institute Genomics Platform"/>
            <consortium name="The Broad Institute Genome Sequencing Center for Infectious Disease"/>
            <person name="Wu L."/>
            <person name="Ma J."/>
        </authorList>
    </citation>
    <scope>NUCLEOTIDE SEQUENCE [LARGE SCALE GENOMIC DNA]</scope>
    <source>
        <strain evidence="6">TBRC 1276</strain>
    </source>
</reference>
<comment type="caution">
    <text evidence="5">The sequence shown here is derived from an EMBL/GenBank/DDBJ whole genome shotgun (WGS) entry which is preliminary data.</text>
</comment>